<dbReference type="EMBL" id="JAOZFE010000003">
    <property type="protein sequence ID" value="MCW0953223.1"/>
    <property type="molecule type" value="Genomic_DNA"/>
</dbReference>
<evidence type="ECO:0000313" key="2">
    <source>
        <dbReference type="Proteomes" id="UP001526225"/>
    </source>
</evidence>
<organism evidence="1 2">
    <name type="scientific">Weissella ceti</name>
    <dbReference type="NCBI Taxonomy" id="759620"/>
    <lineage>
        <taxon>Bacteria</taxon>
        <taxon>Bacillati</taxon>
        <taxon>Bacillota</taxon>
        <taxon>Bacilli</taxon>
        <taxon>Lactobacillales</taxon>
        <taxon>Lactobacillaceae</taxon>
        <taxon>Weissella</taxon>
    </lineage>
</organism>
<accession>A0ABT3E479</accession>
<sequence>MKTSEFIQILQDLINEEGDRKMTFLVNGDIANTTSLDVGVGVFPSLGEMTNYFDLITEQ</sequence>
<evidence type="ECO:0000313" key="1">
    <source>
        <dbReference type="EMBL" id="MCW0953223.1"/>
    </source>
</evidence>
<proteinExistence type="predicted"/>
<dbReference type="Proteomes" id="UP001526225">
    <property type="component" value="Unassembled WGS sequence"/>
</dbReference>
<gene>
    <name evidence="1" type="ORF">OIT44_03930</name>
</gene>
<comment type="caution">
    <text evidence="1">The sequence shown here is derived from an EMBL/GenBank/DDBJ whole genome shotgun (WGS) entry which is preliminary data.</text>
</comment>
<dbReference type="RefSeq" id="WP_213409643.1">
    <property type="nucleotide sequence ID" value="NZ_CP074441.1"/>
</dbReference>
<protein>
    <submittedName>
        <fullName evidence="1">Uncharacterized protein</fullName>
    </submittedName>
</protein>
<keyword evidence="2" id="KW-1185">Reference proteome</keyword>
<reference evidence="1 2" key="1">
    <citation type="submission" date="2022-10" db="EMBL/GenBank/DDBJ databases">
        <title>Weissella fermenti sp. nov., isolated from fermented cabbage.</title>
        <authorList>
            <person name="Lee J.K."/>
            <person name="Baek J.H."/>
            <person name="Choi D.G."/>
            <person name="Kim J.M."/>
            <person name="Jeon C.O."/>
        </authorList>
    </citation>
    <scope>NUCLEOTIDE SEQUENCE [LARGE SCALE GENOMIC DNA]</scope>
    <source>
        <strain evidence="1 2">KACC 18534</strain>
    </source>
</reference>
<name>A0ABT3E479_9LACO</name>